<comment type="similarity">
    <text evidence="1">Belongs to the bHLH protein family.</text>
</comment>
<dbReference type="Pfam" id="PF00010">
    <property type="entry name" value="HLH"/>
    <property type="match status" value="1"/>
</dbReference>
<keyword evidence="4" id="KW-0804">Transcription</keyword>
<evidence type="ECO:0000256" key="2">
    <source>
        <dbReference type="ARBA" id="ARBA00023015"/>
    </source>
</evidence>
<evidence type="ECO:0000256" key="3">
    <source>
        <dbReference type="ARBA" id="ARBA00023159"/>
    </source>
</evidence>
<name>J3MJF1_ORYBR</name>
<keyword evidence="2" id="KW-0805">Transcription regulation</keyword>
<dbReference type="Gramene" id="OB07G15330.1">
    <property type="protein sequence ID" value="OB07G15330.1"/>
    <property type="gene ID" value="OB07G15330"/>
</dbReference>
<proteinExistence type="inferred from homology"/>
<dbReference type="PANTHER" id="PTHR46266:SF4">
    <property type="entry name" value="TRANSCRIPTION FACTOR TT8"/>
    <property type="match status" value="1"/>
</dbReference>
<reference evidence="7" key="1">
    <citation type="journal article" date="2013" name="Nat. Commun.">
        <title>Whole-genome sequencing of Oryza brachyantha reveals mechanisms underlying Oryza genome evolution.</title>
        <authorList>
            <person name="Chen J."/>
            <person name="Huang Q."/>
            <person name="Gao D."/>
            <person name="Wang J."/>
            <person name="Lang Y."/>
            <person name="Liu T."/>
            <person name="Li B."/>
            <person name="Bai Z."/>
            <person name="Luis Goicoechea J."/>
            <person name="Liang C."/>
            <person name="Chen C."/>
            <person name="Zhang W."/>
            <person name="Sun S."/>
            <person name="Liao Y."/>
            <person name="Zhang X."/>
            <person name="Yang L."/>
            <person name="Song C."/>
            <person name="Wang M."/>
            <person name="Shi J."/>
            <person name="Liu G."/>
            <person name="Liu J."/>
            <person name="Zhou H."/>
            <person name="Zhou W."/>
            <person name="Yu Q."/>
            <person name="An N."/>
            <person name="Chen Y."/>
            <person name="Cai Q."/>
            <person name="Wang B."/>
            <person name="Liu B."/>
            <person name="Min J."/>
            <person name="Huang Y."/>
            <person name="Wu H."/>
            <person name="Li Z."/>
            <person name="Zhang Y."/>
            <person name="Yin Y."/>
            <person name="Song W."/>
            <person name="Jiang J."/>
            <person name="Jackson S.A."/>
            <person name="Wing R.A."/>
            <person name="Wang J."/>
            <person name="Chen M."/>
        </authorList>
    </citation>
    <scope>NUCLEOTIDE SEQUENCE [LARGE SCALE GENOMIC DNA]</scope>
    <source>
        <strain evidence="7">cv. IRGC 101232</strain>
    </source>
</reference>
<keyword evidence="8" id="KW-1185">Reference proteome</keyword>
<dbReference type="Proteomes" id="UP000006038">
    <property type="component" value="Chromosome 7"/>
</dbReference>
<evidence type="ECO:0000313" key="7">
    <source>
        <dbReference type="EnsemblPlants" id="OB07G15330.1"/>
    </source>
</evidence>
<dbReference type="InterPro" id="IPR025610">
    <property type="entry name" value="MYC/MYB_N"/>
</dbReference>
<feature type="compositionally biased region" description="Acidic residues" evidence="5">
    <location>
        <begin position="253"/>
        <end position="265"/>
    </location>
</feature>
<dbReference type="SMART" id="SM00353">
    <property type="entry name" value="HLH"/>
    <property type="match status" value="1"/>
</dbReference>
<dbReference type="eggNOG" id="ENOG502QQU7">
    <property type="taxonomic scope" value="Eukaryota"/>
</dbReference>
<dbReference type="OMA" id="IFMDQHG"/>
<dbReference type="PROSITE" id="PS50888">
    <property type="entry name" value="BHLH"/>
    <property type="match status" value="1"/>
</dbReference>
<feature type="domain" description="BHLH" evidence="6">
    <location>
        <begin position="477"/>
        <end position="526"/>
    </location>
</feature>
<feature type="region of interest" description="Disordered" evidence="5">
    <location>
        <begin position="244"/>
        <end position="286"/>
    </location>
</feature>
<dbReference type="GO" id="GO:0046983">
    <property type="term" value="F:protein dimerization activity"/>
    <property type="evidence" value="ECO:0007669"/>
    <property type="project" value="InterPro"/>
</dbReference>
<organism evidence="7">
    <name type="scientific">Oryza brachyantha</name>
    <name type="common">malo sina</name>
    <dbReference type="NCBI Taxonomy" id="4533"/>
    <lineage>
        <taxon>Eukaryota</taxon>
        <taxon>Viridiplantae</taxon>
        <taxon>Streptophyta</taxon>
        <taxon>Embryophyta</taxon>
        <taxon>Tracheophyta</taxon>
        <taxon>Spermatophyta</taxon>
        <taxon>Magnoliopsida</taxon>
        <taxon>Liliopsida</taxon>
        <taxon>Poales</taxon>
        <taxon>Poaceae</taxon>
        <taxon>BOP clade</taxon>
        <taxon>Oryzoideae</taxon>
        <taxon>Oryzeae</taxon>
        <taxon>Oryzinae</taxon>
        <taxon>Oryza</taxon>
    </lineage>
</organism>
<keyword evidence="3" id="KW-0010">Activator</keyword>
<dbReference type="AlphaFoldDB" id="J3MJF1"/>
<sequence length="536" mass="59035">MAAGDAQAALQAVARSLRWTYSLLWHPCPHQGSSLVWAEGHYNGAVKTRKTVQPAAAAEEEEDADHAARHRSRQLRELYDWLAGEAASSSDCAGAGGGGGSGQAAASRRPSAALSPEDLTETEWFFLMSASYSFPPAIGLPGRAFARRGHVWLTGANEVDSKVFLRAILAKTVVCIPVVDGVLEIGTTEKVEEDIGLVQYARSIFMEQHGIHMKPTLSEHSTSNPVTHIHQHPVQVQMQTGISQTNLDSDGLNPEEENDETEEEGMSGSDTNTDTARDNPGLQQEPLNMVSYDQTIPNNAASSELMQCEMSELVRDGCSNNLDEEIQMLMDYQNSNGQFSLQGPDDPCHSWHFICEELQNNCQPASEDQVSSPENCHYPKTLLTILQHNAQRQSELKTSSYLPVSEQSSFSRWSPEGIADNHVMISRQGATQRMLKCILMMIVPGSHYSYSREAQTPESRGGKGAGGSRKAGAIQGDFSASHVLKERKRREKLNEKFLILRSLVPFMTKMDKTSILGDTIEYVKQLKNRIQDLESS</sequence>
<dbReference type="InterPro" id="IPR011598">
    <property type="entry name" value="bHLH_dom"/>
</dbReference>
<protein>
    <recommendedName>
        <fullName evidence="6">BHLH domain-containing protein</fullName>
    </recommendedName>
</protein>
<evidence type="ECO:0000256" key="5">
    <source>
        <dbReference type="SAM" id="MobiDB-lite"/>
    </source>
</evidence>
<dbReference type="HOGENOM" id="CLU_023211_2_0_1"/>
<reference evidence="7" key="2">
    <citation type="submission" date="2013-04" db="UniProtKB">
        <authorList>
            <consortium name="EnsemblPlants"/>
        </authorList>
    </citation>
    <scope>IDENTIFICATION</scope>
</reference>
<evidence type="ECO:0000313" key="8">
    <source>
        <dbReference type="Proteomes" id="UP000006038"/>
    </source>
</evidence>
<evidence type="ECO:0000256" key="4">
    <source>
        <dbReference type="ARBA" id="ARBA00023163"/>
    </source>
</evidence>
<dbReference type="EnsemblPlants" id="OB07G15330.1">
    <property type="protein sequence ID" value="OB07G15330.1"/>
    <property type="gene ID" value="OB07G15330"/>
</dbReference>
<dbReference type="Gene3D" id="4.10.280.10">
    <property type="entry name" value="Helix-loop-helix DNA-binding domain"/>
    <property type="match status" value="1"/>
</dbReference>
<dbReference type="InterPro" id="IPR036638">
    <property type="entry name" value="HLH_DNA-bd_sf"/>
</dbReference>
<accession>J3MJF1</accession>
<dbReference type="STRING" id="4533.J3MJF1"/>
<evidence type="ECO:0000259" key="6">
    <source>
        <dbReference type="PROSITE" id="PS50888"/>
    </source>
</evidence>
<evidence type="ECO:0000256" key="1">
    <source>
        <dbReference type="ARBA" id="ARBA00005510"/>
    </source>
</evidence>
<dbReference type="SUPFAM" id="SSF47459">
    <property type="entry name" value="HLH, helix-loop-helix DNA-binding domain"/>
    <property type="match status" value="1"/>
</dbReference>
<feature type="region of interest" description="Disordered" evidence="5">
    <location>
        <begin position="92"/>
        <end position="114"/>
    </location>
</feature>
<feature type="compositionally biased region" description="Low complexity" evidence="5">
    <location>
        <begin position="103"/>
        <end position="114"/>
    </location>
</feature>
<dbReference type="Pfam" id="PF14215">
    <property type="entry name" value="bHLH-MYC_N"/>
    <property type="match status" value="1"/>
</dbReference>
<feature type="region of interest" description="Disordered" evidence="5">
    <location>
        <begin position="451"/>
        <end position="473"/>
    </location>
</feature>
<dbReference type="PANTHER" id="PTHR46266">
    <property type="entry name" value="TRANSCRIPTION FACTOR TT8"/>
    <property type="match status" value="1"/>
</dbReference>